<dbReference type="Proteomes" id="UP000175691">
    <property type="component" value="Unassembled WGS sequence"/>
</dbReference>
<gene>
    <name evidence="3" type="ORF">BFC18_18730</name>
</gene>
<evidence type="ECO:0000256" key="1">
    <source>
        <dbReference type="SAM" id="SignalP"/>
    </source>
</evidence>
<dbReference type="AlphaFoldDB" id="A0A1E7Z7F0"/>
<dbReference type="OrthoDB" id="6335564at2"/>
<dbReference type="PROSITE" id="PS50222">
    <property type="entry name" value="EF_HAND_2"/>
    <property type="match status" value="1"/>
</dbReference>
<dbReference type="STRING" id="1656094.BFC18_18730"/>
<dbReference type="InterPro" id="IPR018247">
    <property type="entry name" value="EF_Hand_1_Ca_BS"/>
</dbReference>
<dbReference type="EMBL" id="MDHN01000040">
    <property type="protein sequence ID" value="OFC69440.1"/>
    <property type="molecule type" value="Genomic_DNA"/>
</dbReference>
<evidence type="ECO:0000259" key="2">
    <source>
        <dbReference type="PROSITE" id="PS50222"/>
    </source>
</evidence>
<name>A0A1E7Z7F0_9ALTE</name>
<dbReference type="SUPFAM" id="SSF47473">
    <property type="entry name" value="EF-hand"/>
    <property type="match status" value="1"/>
</dbReference>
<evidence type="ECO:0000313" key="4">
    <source>
        <dbReference type="Proteomes" id="UP000175691"/>
    </source>
</evidence>
<feature type="signal peptide" evidence="1">
    <location>
        <begin position="1"/>
        <end position="27"/>
    </location>
</feature>
<comment type="caution">
    <text evidence="3">The sequence shown here is derived from an EMBL/GenBank/DDBJ whole genome shotgun (WGS) entry which is preliminary data.</text>
</comment>
<dbReference type="InterPro" id="IPR002048">
    <property type="entry name" value="EF_hand_dom"/>
</dbReference>
<organism evidence="3 4">
    <name type="scientific">Alteromonas confluentis</name>
    <dbReference type="NCBI Taxonomy" id="1656094"/>
    <lineage>
        <taxon>Bacteria</taxon>
        <taxon>Pseudomonadati</taxon>
        <taxon>Pseudomonadota</taxon>
        <taxon>Gammaproteobacteria</taxon>
        <taxon>Alteromonadales</taxon>
        <taxon>Alteromonadaceae</taxon>
        <taxon>Alteromonas/Salinimonas group</taxon>
        <taxon>Alteromonas</taxon>
    </lineage>
</organism>
<dbReference type="RefSeq" id="WP_070126887.1">
    <property type="nucleotide sequence ID" value="NZ_MDHN01000040.1"/>
</dbReference>
<proteinExistence type="predicted"/>
<accession>A0A1E7Z7F0</accession>
<dbReference type="GO" id="GO:0005509">
    <property type="term" value="F:calcium ion binding"/>
    <property type="evidence" value="ECO:0007669"/>
    <property type="project" value="InterPro"/>
</dbReference>
<dbReference type="InterPro" id="IPR011992">
    <property type="entry name" value="EF-hand-dom_pair"/>
</dbReference>
<dbReference type="PROSITE" id="PS00018">
    <property type="entry name" value="EF_HAND_1"/>
    <property type="match status" value="1"/>
</dbReference>
<evidence type="ECO:0000313" key="3">
    <source>
        <dbReference type="EMBL" id="OFC69440.1"/>
    </source>
</evidence>
<keyword evidence="4" id="KW-1185">Reference proteome</keyword>
<dbReference type="Pfam" id="PF13202">
    <property type="entry name" value="EF-hand_5"/>
    <property type="match status" value="2"/>
</dbReference>
<feature type="domain" description="EF-hand" evidence="2">
    <location>
        <begin position="49"/>
        <end position="84"/>
    </location>
</feature>
<dbReference type="Gene3D" id="1.10.238.10">
    <property type="entry name" value="EF-hand"/>
    <property type="match status" value="1"/>
</dbReference>
<reference evidence="3 4" key="1">
    <citation type="submission" date="2016-08" db="EMBL/GenBank/DDBJ databases">
        <authorList>
            <person name="Seilhamer J.J."/>
        </authorList>
    </citation>
    <scope>NUCLEOTIDE SEQUENCE [LARGE SCALE GENOMIC DNA]</scope>
    <source>
        <strain evidence="3 4">KCTC 42603</strain>
    </source>
</reference>
<protein>
    <recommendedName>
        <fullName evidence="2">EF-hand domain-containing protein</fullName>
    </recommendedName>
</protein>
<keyword evidence="1" id="KW-0732">Signal</keyword>
<sequence length="89" mass="9816">MKRIEKLFLLLLTIVTIQAVAVADAHAVETMLSDFDDDQDGAISLKEAVADTRLLRLFSRIDKNGDGLLSMDELESSKEVILVSLQTPN</sequence>
<feature type="chain" id="PRO_5009209441" description="EF-hand domain-containing protein" evidence="1">
    <location>
        <begin position="28"/>
        <end position="89"/>
    </location>
</feature>